<reference evidence="1" key="1">
    <citation type="submission" date="2020-04" db="EMBL/GenBank/DDBJ databases">
        <authorList>
            <person name="Brown S."/>
        </authorList>
    </citation>
    <scope>NUCLEOTIDE SEQUENCE</scope>
    <source>
        <strain evidence="1">DJ015</strain>
    </source>
</reference>
<dbReference type="RefSeq" id="WP_171780024.1">
    <property type="nucleotide sequence ID" value="NZ_JABAGV010000027.1"/>
</dbReference>
<dbReference type="AlphaFoldDB" id="A0AAW3W8U3"/>
<dbReference type="EMBL" id="JABAGV010000027">
    <property type="protein sequence ID" value="MBC2475405.1"/>
    <property type="molecule type" value="Genomic_DNA"/>
</dbReference>
<proteinExistence type="predicted"/>
<sequence length="360" mass="39392">MSINTIEMQDNSGNVYYPHTDAQIVKYGDNRTVNDALVNLESKLAQKNVLYDITTNQNKYEPALNNLFTNASFYVWHNGNSVNIPATNGGGQTVCGNWIVKSITTSITASKLNSINGGINLAMTFDPNSLSWAYLRQLIPVVTAFSKKTYTFSADIEVNAEVDIDLYIEARINESDSTRVLVLDSDNLHLTIGRHRVACTFTVPDLDSQLGNVTIINGLETALRFNGTNKTVNAKVYECVITEGEKVKTNSVVNPSKDFKDVELFYESGTYQTAGFNTTSGQKRITIPFRSHKLIQPNAIISDLVGNVGKISIYDVSGTRTDNVAYTALSVTQDCIVVIVNASTAAGVGCNYVANSFFVQ</sequence>
<name>A0AAW3W8U3_CLOBE</name>
<reference evidence="1" key="2">
    <citation type="journal article" date="2022" name="Nat. Biotechnol.">
        <title>Carbon-negative production of acetone and isopropanol by gas fermentation at industrial pilot scale.</title>
        <authorList>
            <person name="Liew F.E."/>
            <person name="Nogle R."/>
            <person name="Abdalla T."/>
            <person name="Rasor B.J."/>
            <person name="Canter C."/>
            <person name="Jensen R.O."/>
            <person name="Wang L."/>
            <person name="Strutz J."/>
            <person name="Chirania P."/>
            <person name="De Tissera S."/>
            <person name="Mueller A.P."/>
            <person name="Ruan Z."/>
            <person name="Gao A."/>
            <person name="Tran L."/>
            <person name="Engle N.L."/>
            <person name="Bromley J.C."/>
            <person name="Daniell J."/>
            <person name="Conrado R."/>
            <person name="Tschaplinski T.J."/>
            <person name="Giannone R.J."/>
            <person name="Hettich R.L."/>
            <person name="Karim A.S."/>
            <person name="Simpson S.D."/>
            <person name="Brown S.D."/>
            <person name="Leang C."/>
            <person name="Jewett M.C."/>
            <person name="Kopke M."/>
        </authorList>
    </citation>
    <scope>NUCLEOTIDE SEQUENCE</scope>
    <source>
        <strain evidence="1">DJ015</strain>
    </source>
</reference>
<dbReference type="Proteomes" id="UP001194098">
    <property type="component" value="Unassembled WGS sequence"/>
</dbReference>
<accession>A0AAW3W8U3</accession>
<evidence type="ECO:0000313" key="1">
    <source>
        <dbReference type="EMBL" id="MBC2475405.1"/>
    </source>
</evidence>
<comment type="caution">
    <text evidence="1">The sequence shown here is derived from an EMBL/GenBank/DDBJ whole genome shotgun (WGS) entry which is preliminary data.</text>
</comment>
<organism evidence="1 2">
    <name type="scientific">Clostridium beijerinckii</name>
    <name type="common">Clostridium MP</name>
    <dbReference type="NCBI Taxonomy" id="1520"/>
    <lineage>
        <taxon>Bacteria</taxon>
        <taxon>Bacillati</taxon>
        <taxon>Bacillota</taxon>
        <taxon>Clostridia</taxon>
        <taxon>Eubacteriales</taxon>
        <taxon>Clostridiaceae</taxon>
        <taxon>Clostridium</taxon>
    </lineage>
</organism>
<gene>
    <name evidence="1" type="ORF">HGI39_11915</name>
</gene>
<evidence type="ECO:0000313" key="2">
    <source>
        <dbReference type="Proteomes" id="UP001194098"/>
    </source>
</evidence>
<protein>
    <submittedName>
        <fullName evidence="1">Uncharacterized protein</fullName>
    </submittedName>
</protein>